<dbReference type="GO" id="GO:0003743">
    <property type="term" value="F:translation initiation factor activity"/>
    <property type="evidence" value="ECO:0007669"/>
    <property type="project" value="UniProtKB-KW"/>
</dbReference>
<keyword evidence="8" id="KW-0396">Initiation factor</keyword>
<comment type="subcellular location">
    <subcellularLocation>
        <location evidence="1">Nucleus</location>
    </subcellularLocation>
</comment>
<evidence type="ECO:0000256" key="5">
    <source>
        <dbReference type="ARBA" id="ARBA00038392"/>
    </source>
</evidence>
<dbReference type="OrthoDB" id="185551at2759"/>
<feature type="region of interest" description="Disordered" evidence="7">
    <location>
        <begin position="101"/>
        <end position="141"/>
    </location>
</feature>
<evidence type="ECO:0000256" key="4">
    <source>
        <dbReference type="ARBA" id="ARBA00023242"/>
    </source>
</evidence>
<comment type="similarity">
    <text evidence="5">Belongs to the TAF13 family.</text>
</comment>
<evidence type="ECO:0000313" key="8">
    <source>
        <dbReference type="EMBL" id="GBG25727.1"/>
    </source>
</evidence>
<keyword evidence="2" id="KW-0805">Transcription regulation</keyword>
<keyword evidence="4" id="KW-0539">Nucleus</keyword>
<evidence type="ECO:0000256" key="2">
    <source>
        <dbReference type="ARBA" id="ARBA00023015"/>
    </source>
</evidence>
<evidence type="ECO:0000256" key="6">
    <source>
        <dbReference type="ARBA" id="ARBA00040136"/>
    </source>
</evidence>
<sequence>MAPKRTADAAATEDFRSEPVMYGFGDKRQQLNETLDLMNSIVVEYMEGMTRESLANTFGSNLNTKGLEFAIRRDPRKVERVRQLLKMYQEVINERDMKLKREDKSSAANKAKKRKAGTAAAKKKAKASANKVKKSSQPLSTTVAATMDQQLANIDASQLAGLKKK</sequence>
<dbReference type="SUPFAM" id="SSF47113">
    <property type="entry name" value="Histone-fold"/>
    <property type="match status" value="1"/>
</dbReference>
<dbReference type="CDD" id="cd07978">
    <property type="entry name" value="HFD_TAF13"/>
    <property type="match status" value="1"/>
</dbReference>
<dbReference type="GO" id="GO:0005634">
    <property type="term" value="C:nucleus"/>
    <property type="evidence" value="ECO:0007669"/>
    <property type="project" value="UniProtKB-SubCell"/>
</dbReference>
<dbReference type="PANTHER" id="PTHR11380:SF5">
    <property type="entry name" value="TRANSCRIPTION INITIATION FACTOR TFIID SUBUNIT 13"/>
    <property type="match status" value="1"/>
</dbReference>
<comment type="caution">
    <text evidence="8">The sequence shown here is derived from an EMBL/GenBank/DDBJ whole genome shotgun (WGS) entry which is preliminary data.</text>
</comment>
<dbReference type="InterPro" id="IPR003195">
    <property type="entry name" value="TFIID_TAF13"/>
</dbReference>
<dbReference type="Gene3D" id="1.10.20.10">
    <property type="entry name" value="Histone, subunit A"/>
    <property type="match status" value="1"/>
</dbReference>
<dbReference type="PANTHER" id="PTHR11380">
    <property type="entry name" value="TRANSCRIPTION INITIATION FACTOR TFIID/SUPT3-RELATED"/>
    <property type="match status" value="1"/>
</dbReference>
<proteinExistence type="inferred from homology"/>
<keyword evidence="9" id="KW-1185">Reference proteome</keyword>
<dbReference type="Pfam" id="PF02269">
    <property type="entry name" value="TFIID-18kDa"/>
    <property type="match status" value="1"/>
</dbReference>
<gene>
    <name evidence="8" type="ORF">FCC1311_019462</name>
</gene>
<dbReference type="InParanoid" id="A0A2R5G3W9"/>
<name>A0A2R5G3W9_9STRA</name>
<keyword evidence="3" id="KW-0804">Transcription</keyword>
<accession>A0A2R5G3W9</accession>
<dbReference type="GO" id="GO:0046982">
    <property type="term" value="F:protein heterodimerization activity"/>
    <property type="evidence" value="ECO:0007669"/>
    <property type="project" value="InterPro"/>
</dbReference>
<evidence type="ECO:0000313" key="9">
    <source>
        <dbReference type="Proteomes" id="UP000241890"/>
    </source>
</evidence>
<organism evidence="8 9">
    <name type="scientific">Hondaea fermentalgiana</name>
    <dbReference type="NCBI Taxonomy" id="2315210"/>
    <lineage>
        <taxon>Eukaryota</taxon>
        <taxon>Sar</taxon>
        <taxon>Stramenopiles</taxon>
        <taxon>Bigyra</taxon>
        <taxon>Labyrinthulomycetes</taxon>
        <taxon>Thraustochytrida</taxon>
        <taxon>Thraustochytriidae</taxon>
        <taxon>Hondaea</taxon>
    </lineage>
</organism>
<evidence type="ECO:0000256" key="7">
    <source>
        <dbReference type="SAM" id="MobiDB-lite"/>
    </source>
</evidence>
<feature type="compositionally biased region" description="Basic residues" evidence="7">
    <location>
        <begin position="110"/>
        <end position="134"/>
    </location>
</feature>
<dbReference type="EMBL" id="BEYU01000015">
    <property type="protein sequence ID" value="GBG25727.1"/>
    <property type="molecule type" value="Genomic_DNA"/>
</dbReference>
<evidence type="ECO:0000256" key="3">
    <source>
        <dbReference type="ARBA" id="ARBA00023163"/>
    </source>
</evidence>
<dbReference type="InterPro" id="IPR009072">
    <property type="entry name" value="Histone-fold"/>
</dbReference>
<keyword evidence="8" id="KW-0648">Protein biosynthesis</keyword>
<protein>
    <recommendedName>
        <fullName evidence="6">Transcription initiation factor TFIID subunit 13</fullName>
    </recommendedName>
</protein>
<dbReference type="AlphaFoldDB" id="A0A2R5G3W9"/>
<dbReference type="Proteomes" id="UP000241890">
    <property type="component" value="Unassembled WGS sequence"/>
</dbReference>
<dbReference type="GO" id="GO:0006366">
    <property type="term" value="P:transcription by RNA polymerase II"/>
    <property type="evidence" value="ECO:0007669"/>
    <property type="project" value="InterPro"/>
</dbReference>
<reference evidence="8 9" key="1">
    <citation type="submission" date="2017-12" db="EMBL/GenBank/DDBJ databases">
        <title>Sequencing, de novo assembly and annotation of complete genome of a new Thraustochytrid species, strain FCC1311.</title>
        <authorList>
            <person name="Sedici K."/>
            <person name="Godart F."/>
            <person name="Aiese Cigliano R."/>
            <person name="Sanseverino W."/>
            <person name="Barakat M."/>
            <person name="Ortet P."/>
            <person name="Marechal E."/>
            <person name="Cagnac O."/>
            <person name="Amato A."/>
        </authorList>
    </citation>
    <scope>NUCLEOTIDE SEQUENCE [LARGE SCALE GENOMIC DNA]</scope>
</reference>
<evidence type="ECO:0000256" key="1">
    <source>
        <dbReference type="ARBA" id="ARBA00004123"/>
    </source>
</evidence>